<keyword evidence="1" id="KW-0812">Transmembrane</keyword>
<feature type="transmembrane region" description="Helical" evidence="1">
    <location>
        <begin position="17"/>
        <end position="37"/>
    </location>
</feature>
<sequence length="161" mass="18609">MEWFFVIFENVSDRAKFFAIFISSVVAISVVILNNYFSRKTASRTLDIEKLELMYRELLNFRTKSKAFIKKLYTKEEQTEELRELMKSAVNSLEPLEVIATLHFPDIKFDSEKSRKISSICITTSFQLVTRAGTTGTKSKEIAINISAMFLNQFLLNALNR</sequence>
<dbReference type="Proteomes" id="UP000262073">
    <property type="component" value="Chromosome"/>
</dbReference>
<organism evidence="2 3">
    <name type="scientific">Salinimonas sediminis</name>
    <dbReference type="NCBI Taxonomy" id="2303538"/>
    <lineage>
        <taxon>Bacteria</taxon>
        <taxon>Pseudomonadati</taxon>
        <taxon>Pseudomonadota</taxon>
        <taxon>Gammaproteobacteria</taxon>
        <taxon>Alteromonadales</taxon>
        <taxon>Alteromonadaceae</taxon>
        <taxon>Alteromonas/Salinimonas group</taxon>
        <taxon>Salinimonas</taxon>
    </lineage>
</organism>
<reference evidence="2 3" key="1">
    <citation type="submission" date="2018-08" db="EMBL/GenBank/DDBJ databases">
        <title>Salinimonas sediminis sp. nov., a piezophilic bacterium isolated from a deep-sea sediment sample from the New Britain Trench.</title>
        <authorList>
            <person name="Cao J."/>
        </authorList>
    </citation>
    <scope>NUCLEOTIDE SEQUENCE [LARGE SCALE GENOMIC DNA]</scope>
    <source>
        <strain evidence="2 3">N102</strain>
    </source>
</reference>
<dbReference type="AlphaFoldDB" id="A0A346NKE5"/>
<evidence type="ECO:0000313" key="2">
    <source>
        <dbReference type="EMBL" id="AXR06002.1"/>
    </source>
</evidence>
<proteinExistence type="predicted"/>
<gene>
    <name evidence="2" type="ORF">D0Y50_06170</name>
</gene>
<evidence type="ECO:0000313" key="3">
    <source>
        <dbReference type="Proteomes" id="UP000262073"/>
    </source>
</evidence>
<keyword evidence="1" id="KW-0472">Membrane</keyword>
<dbReference type="KEGG" id="salm:D0Y50_06170"/>
<protein>
    <submittedName>
        <fullName evidence="2">Uncharacterized protein</fullName>
    </submittedName>
</protein>
<accession>A0A346NKE5</accession>
<evidence type="ECO:0000256" key="1">
    <source>
        <dbReference type="SAM" id="Phobius"/>
    </source>
</evidence>
<name>A0A346NKE5_9ALTE</name>
<keyword evidence="1" id="KW-1133">Transmembrane helix</keyword>
<keyword evidence="3" id="KW-1185">Reference proteome</keyword>
<dbReference type="EMBL" id="CP031769">
    <property type="protein sequence ID" value="AXR06002.1"/>
    <property type="molecule type" value="Genomic_DNA"/>
</dbReference>
<dbReference type="RefSeq" id="WP_117315985.1">
    <property type="nucleotide sequence ID" value="NZ_CP031769.1"/>
</dbReference>